<dbReference type="PANTHER" id="PTHR10907">
    <property type="entry name" value="REGUCALCIN"/>
    <property type="match status" value="1"/>
</dbReference>
<dbReference type="EMBL" id="JAQQAL010000023">
    <property type="protein sequence ID" value="MDC7227248.1"/>
    <property type="molecule type" value="Genomic_DNA"/>
</dbReference>
<evidence type="ECO:0000256" key="1">
    <source>
        <dbReference type="ARBA" id="ARBA00008853"/>
    </source>
</evidence>
<protein>
    <submittedName>
        <fullName evidence="5">SMP-30/gluconolactonase/LRE family protein</fullName>
    </submittedName>
</protein>
<dbReference type="InterPro" id="IPR005511">
    <property type="entry name" value="SMP-30"/>
</dbReference>
<feature type="binding site" evidence="3">
    <location>
        <position position="193"/>
    </location>
    <ligand>
        <name>a divalent metal cation</name>
        <dbReference type="ChEBI" id="CHEBI:60240"/>
    </ligand>
</feature>
<evidence type="ECO:0000313" key="6">
    <source>
        <dbReference type="Proteomes" id="UP001221217"/>
    </source>
</evidence>
<evidence type="ECO:0000313" key="5">
    <source>
        <dbReference type="EMBL" id="MDC7227248.1"/>
    </source>
</evidence>
<dbReference type="InterPro" id="IPR013658">
    <property type="entry name" value="SGL"/>
</dbReference>
<dbReference type="GO" id="GO:0019853">
    <property type="term" value="P:L-ascorbic acid biosynthetic process"/>
    <property type="evidence" value="ECO:0007669"/>
    <property type="project" value="TreeGrafter"/>
</dbReference>
<evidence type="ECO:0000259" key="4">
    <source>
        <dbReference type="Pfam" id="PF08450"/>
    </source>
</evidence>
<dbReference type="PANTHER" id="PTHR10907:SF47">
    <property type="entry name" value="REGUCALCIN"/>
    <property type="match status" value="1"/>
</dbReference>
<sequence length="282" mass="30957">MNAEPVSSPGNILGEGPFSFSNKRLFWFDIFGSSVYSHDIAENRTRETGLDEFICCAGPTVLNEIIAAGSNGVAVYNEQFKPEKILFEPPFNTDELRFNDGKTGPDGAFWVGVMSHGGDQKTGMLLRITDRIECVIDHMLIPNGLGWSPDEKTMYVTDTGKGIIMQWSFNKDCGRITSERLFVDSALMDGVPDGLSVDSVGNVWSVFWGSSRVNGFRPSGEKFAEIRVDAENPTSCCFAGIDYSTLYITSATHSVDEPRVHDGALFKAATGTVGKPPYKFKF</sequence>
<dbReference type="Pfam" id="PF08450">
    <property type="entry name" value="SGL"/>
    <property type="match status" value="1"/>
</dbReference>
<dbReference type="GO" id="GO:0004341">
    <property type="term" value="F:gluconolactonase activity"/>
    <property type="evidence" value="ECO:0007669"/>
    <property type="project" value="TreeGrafter"/>
</dbReference>
<proteinExistence type="inferred from homology"/>
<feature type="binding site" evidence="3">
    <location>
        <position position="97"/>
    </location>
    <ligand>
        <name>substrate</name>
    </ligand>
</feature>
<keyword evidence="3" id="KW-0479">Metal-binding</keyword>
<dbReference type="GO" id="GO:0005509">
    <property type="term" value="F:calcium ion binding"/>
    <property type="evidence" value="ECO:0007669"/>
    <property type="project" value="TreeGrafter"/>
</dbReference>
<feature type="binding site" evidence="3">
    <location>
        <position position="143"/>
    </location>
    <ligand>
        <name>a divalent metal cation</name>
        <dbReference type="ChEBI" id="CHEBI:60240"/>
    </ligand>
</feature>
<dbReference type="AlphaFoldDB" id="A0AAJ1IDD8"/>
<evidence type="ECO:0000256" key="2">
    <source>
        <dbReference type="PIRSR" id="PIRSR605511-1"/>
    </source>
</evidence>
<feature type="active site" description="Proton donor/acceptor" evidence="2">
    <location>
        <position position="193"/>
    </location>
</feature>
<feature type="domain" description="SMP-30/Gluconolactonase/LRE-like region" evidence="4">
    <location>
        <begin position="13"/>
        <end position="252"/>
    </location>
</feature>
<feature type="binding site" evidence="3">
    <location>
        <position position="15"/>
    </location>
    <ligand>
        <name>a divalent metal cation</name>
        <dbReference type="ChEBI" id="CHEBI:60240"/>
    </ligand>
</feature>
<name>A0AAJ1IDD8_9SPIO</name>
<dbReference type="Gene3D" id="2.120.10.30">
    <property type="entry name" value="TolB, C-terminal domain"/>
    <property type="match status" value="1"/>
</dbReference>
<dbReference type="SUPFAM" id="SSF63829">
    <property type="entry name" value="Calcium-dependent phosphotriesterase"/>
    <property type="match status" value="1"/>
</dbReference>
<gene>
    <name evidence="5" type="ORF">PQJ61_10855</name>
</gene>
<dbReference type="InterPro" id="IPR011042">
    <property type="entry name" value="6-blade_b-propeller_TolB-like"/>
</dbReference>
<reference evidence="5 6" key="1">
    <citation type="submission" date="2022-12" db="EMBL/GenBank/DDBJ databases">
        <title>Metagenome assembled genome from gulf of manar.</title>
        <authorList>
            <person name="Kohli P."/>
            <person name="Pk S."/>
            <person name="Venkata Ramana C."/>
            <person name="Sasikala C."/>
        </authorList>
    </citation>
    <scope>NUCLEOTIDE SEQUENCE [LARGE SCALE GENOMIC DNA]</scope>
    <source>
        <strain evidence="5">JB008</strain>
    </source>
</reference>
<evidence type="ECO:0000256" key="3">
    <source>
        <dbReference type="PIRSR" id="PIRSR605511-2"/>
    </source>
</evidence>
<comment type="cofactor">
    <cofactor evidence="3">
        <name>Zn(2+)</name>
        <dbReference type="ChEBI" id="CHEBI:29105"/>
    </cofactor>
    <text evidence="3">Binds 1 divalent metal cation per subunit.</text>
</comment>
<dbReference type="Proteomes" id="UP001221217">
    <property type="component" value="Unassembled WGS sequence"/>
</dbReference>
<keyword evidence="3" id="KW-0862">Zinc</keyword>
<accession>A0AAJ1IDD8</accession>
<feature type="binding site" evidence="3">
    <location>
        <position position="99"/>
    </location>
    <ligand>
        <name>substrate</name>
    </ligand>
</feature>
<comment type="similarity">
    <text evidence="1">Belongs to the SMP-30/CGR1 family.</text>
</comment>
<dbReference type="PRINTS" id="PR01790">
    <property type="entry name" value="SMP30FAMILY"/>
</dbReference>
<comment type="caution">
    <text evidence="5">The sequence shown here is derived from an EMBL/GenBank/DDBJ whole genome shotgun (WGS) entry which is preliminary data.</text>
</comment>
<organism evidence="5 6">
    <name type="scientific">Candidatus Thalassospirochaeta sargassi</name>
    <dbReference type="NCBI Taxonomy" id="3119039"/>
    <lineage>
        <taxon>Bacteria</taxon>
        <taxon>Pseudomonadati</taxon>
        <taxon>Spirochaetota</taxon>
        <taxon>Spirochaetia</taxon>
        <taxon>Spirochaetales</taxon>
        <taxon>Spirochaetaceae</taxon>
        <taxon>Candidatus Thalassospirochaeta</taxon>
    </lineage>
</organism>